<keyword evidence="3" id="KW-1185">Reference proteome</keyword>
<gene>
    <name evidence="2" type="ORF">M8C21_007178</name>
</gene>
<sequence>MVVVVMYRGGAAFVTEPSSLNRCLWWVLMAKIVVGRSGTEMLTIEAALTPALSVGGSPGSVTPTEKKSRGTPPGSGRKQRLADVGYTNNNNIGGGGVGEDMIRRRFEMRERIRGEIEKERIREEIIAEEMALRRVLEAEVRNDLMMDRHMAMRRAGGGFGAPFMSLQALSQKDVFEQKFLQPRLIGTEDKRVMSVDDKFGRGDGLCGVKGVSVKPIQVLADSARIKAVSEENSKEVIVLFHDLL</sequence>
<proteinExistence type="predicted"/>
<feature type="region of interest" description="Disordered" evidence="1">
    <location>
        <begin position="53"/>
        <end position="82"/>
    </location>
</feature>
<evidence type="ECO:0000313" key="3">
    <source>
        <dbReference type="Proteomes" id="UP001206925"/>
    </source>
</evidence>
<dbReference type="EMBL" id="JAMZMK010010268">
    <property type="protein sequence ID" value="KAI7732246.1"/>
    <property type="molecule type" value="Genomic_DNA"/>
</dbReference>
<evidence type="ECO:0000256" key="1">
    <source>
        <dbReference type="SAM" id="MobiDB-lite"/>
    </source>
</evidence>
<protein>
    <submittedName>
        <fullName evidence="2">Uncharacterized protein</fullName>
    </submittedName>
</protein>
<dbReference type="AlphaFoldDB" id="A0AAD5C1E8"/>
<reference evidence="2" key="1">
    <citation type="submission" date="2022-06" db="EMBL/GenBank/DDBJ databases">
        <title>Uncovering the hologenomic basis of an extraordinary plant invasion.</title>
        <authorList>
            <person name="Bieker V.C."/>
            <person name="Martin M.D."/>
            <person name="Gilbert T."/>
            <person name="Hodgins K."/>
            <person name="Battlay P."/>
            <person name="Petersen B."/>
            <person name="Wilson J."/>
        </authorList>
    </citation>
    <scope>NUCLEOTIDE SEQUENCE</scope>
    <source>
        <strain evidence="2">AA19_3_7</strain>
        <tissue evidence="2">Leaf</tissue>
    </source>
</reference>
<organism evidence="2 3">
    <name type="scientific">Ambrosia artemisiifolia</name>
    <name type="common">Common ragweed</name>
    <dbReference type="NCBI Taxonomy" id="4212"/>
    <lineage>
        <taxon>Eukaryota</taxon>
        <taxon>Viridiplantae</taxon>
        <taxon>Streptophyta</taxon>
        <taxon>Embryophyta</taxon>
        <taxon>Tracheophyta</taxon>
        <taxon>Spermatophyta</taxon>
        <taxon>Magnoliopsida</taxon>
        <taxon>eudicotyledons</taxon>
        <taxon>Gunneridae</taxon>
        <taxon>Pentapetalae</taxon>
        <taxon>asterids</taxon>
        <taxon>campanulids</taxon>
        <taxon>Asterales</taxon>
        <taxon>Asteraceae</taxon>
        <taxon>Asteroideae</taxon>
        <taxon>Heliantheae alliance</taxon>
        <taxon>Heliantheae</taxon>
        <taxon>Ambrosia</taxon>
    </lineage>
</organism>
<dbReference type="Proteomes" id="UP001206925">
    <property type="component" value="Unassembled WGS sequence"/>
</dbReference>
<evidence type="ECO:0000313" key="2">
    <source>
        <dbReference type="EMBL" id="KAI7732246.1"/>
    </source>
</evidence>
<accession>A0AAD5C1E8</accession>
<name>A0AAD5C1E8_AMBAR</name>
<comment type="caution">
    <text evidence="2">The sequence shown here is derived from an EMBL/GenBank/DDBJ whole genome shotgun (WGS) entry which is preliminary data.</text>
</comment>